<dbReference type="Pfam" id="PF03972">
    <property type="entry name" value="MmgE_PrpD_N"/>
    <property type="match status" value="1"/>
</dbReference>
<dbReference type="InterPro" id="IPR045337">
    <property type="entry name" value="MmgE_PrpD_C"/>
</dbReference>
<evidence type="ECO:0000313" key="4">
    <source>
        <dbReference type="EMBL" id="GAH21355.1"/>
    </source>
</evidence>
<dbReference type="InterPro" id="IPR005656">
    <property type="entry name" value="MmgE_PrpD"/>
</dbReference>
<feature type="domain" description="MmgE/PrpD N-terminal" evidence="2">
    <location>
        <begin position="3"/>
        <end position="192"/>
    </location>
</feature>
<sequence length="407" mass="44819">AYDYIQDLGGKKQATIIGWGEKANLPQVTLMNSLLIRALDYNDIYWEQDPSHPSDIIPAVLSTGEFMEKNGKEVLVGIIIAYELEMRLCLAAFPGVREIGWHHATLTQLVSPVAAGRMLGLSEEEIVAAIGIGGSSHFTLGGVVAGHLTNMKNAADPFAVEVGVRAALLASKGYTGPVEVFEGKEGLFEVLDKVKWDRDILTKGLGDKFLINQCGYKAFPTEALTHQPITAALEVMQENNIDPQEIKEVLVETTTRGADILSDPSKYKPTTKETADHSLPYCIAVVVAKGNVLPSDFEDDALRDPFVWSLLNKIKVVANPEIDALFPKIKRAIVTIKTSQGEFKKQEDFAKGQPERPLSKKELISKFKANSEKKISPPRMEDIIKATQELENIDEIGEYMKLLVSDK</sequence>
<feature type="domain" description="MmgE/PrpD C-terminal" evidence="3">
    <location>
        <begin position="219"/>
        <end position="389"/>
    </location>
</feature>
<feature type="non-terminal residue" evidence="4">
    <location>
        <position position="1"/>
    </location>
</feature>
<dbReference type="EMBL" id="BARU01001845">
    <property type="protein sequence ID" value="GAH21355.1"/>
    <property type="molecule type" value="Genomic_DNA"/>
</dbReference>
<comment type="similarity">
    <text evidence="1">Belongs to the PrpD family.</text>
</comment>
<organism evidence="4">
    <name type="scientific">marine sediment metagenome</name>
    <dbReference type="NCBI Taxonomy" id="412755"/>
    <lineage>
        <taxon>unclassified sequences</taxon>
        <taxon>metagenomes</taxon>
        <taxon>ecological metagenomes</taxon>
    </lineage>
</organism>
<name>X1ELX9_9ZZZZ</name>
<dbReference type="InterPro" id="IPR042188">
    <property type="entry name" value="MmgE/PrpD_sf_2"/>
</dbReference>
<evidence type="ECO:0008006" key="5">
    <source>
        <dbReference type="Google" id="ProtNLM"/>
    </source>
</evidence>
<dbReference type="GO" id="GO:0016829">
    <property type="term" value="F:lyase activity"/>
    <property type="evidence" value="ECO:0007669"/>
    <property type="project" value="InterPro"/>
</dbReference>
<comment type="caution">
    <text evidence="4">The sequence shown here is derived from an EMBL/GenBank/DDBJ whole genome shotgun (WGS) entry which is preliminary data.</text>
</comment>
<dbReference type="Pfam" id="PF19305">
    <property type="entry name" value="MmgE_PrpD_C"/>
    <property type="match status" value="1"/>
</dbReference>
<dbReference type="Gene3D" id="3.30.1330.120">
    <property type="entry name" value="2-methylcitrate dehydratase PrpD"/>
    <property type="match status" value="1"/>
</dbReference>
<dbReference type="AlphaFoldDB" id="X1ELX9"/>
<dbReference type="PANTHER" id="PTHR16943:SF8">
    <property type="entry name" value="2-METHYLCITRATE DEHYDRATASE"/>
    <property type="match status" value="1"/>
</dbReference>
<accession>X1ELX9</accession>
<dbReference type="InterPro" id="IPR042183">
    <property type="entry name" value="MmgE/PrpD_sf_1"/>
</dbReference>
<dbReference type="SUPFAM" id="SSF103378">
    <property type="entry name" value="2-methylcitrate dehydratase PrpD"/>
    <property type="match status" value="1"/>
</dbReference>
<reference evidence="4" key="1">
    <citation type="journal article" date="2014" name="Front. Microbiol.">
        <title>High frequency of phylogenetically diverse reductive dehalogenase-homologous genes in deep subseafloor sedimentary metagenomes.</title>
        <authorList>
            <person name="Kawai M."/>
            <person name="Futagami T."/>
            <person name="Toyoda A."/>
            <person name="Takaki Y."/>
            <person name="Nishi S."/>
            <person name="Hori S."/>
            <person name="Arai W."/>
            <person name="Tsubouchi T."/>
            <person name="Morono Y."/>
            <person name="Uchiyama I."/>
            <person name="Ito T."/>
            <person name="Fujiyama A."/>
            <person name="Inagaki F."/>
            <person name="Takami H."/>
        </authorList>
    </citation>
    <scope>NUCLEOTIDE SEQUENCE</scope>
    <source>
        <strain evidence="4">Expedition CK06-06</strain>
    </source>
</reference>
<dbReference type="PANTHER" id="PTHR16943">
    <property type="entry name" value="2-METHYLCITRATE DEHYDRATASE-RELATED"/>
    <property type="match status" value="1"/>
</dbReference>
<gene>
    <name evidence="4" type="ORF">S03H2_04607</name>
</gene>
<dbReference type="InterPro" id="IPR036148">
    <property type="entry name" value="MmgE/PrpD_sf"/>
</dbReference>
<dbReference type="InterPro" id="IPR045336">
    <property type="entry name" value="MmgE_PrpD_N"/>
</dbReference>
<proteinExistence type="inferred from homology"/>
<evidence type="ECO:0000259" key="2">
    <source>
        <dbReference type="Pfam" id="PF03972"/>
    </source>
</evidence>
<evidence type="ECO:0000259" key="3">
    <source>
        <dbReference type="Pfam" id="PF19305"/>
    </source>
</evidence>
<dbReference type="Gene3D" id="1.10.4100.10">
    <property type="entry name" value="2-methylcitrate dehydratase PrpD"/>
    <property type="match status" value="1"/>
</dbReference>
<protein>
    <recommendedName>
        <fullName evidence="5">MmgE/PrpD family protein</fullName>
    </recommendedName>
</protein>
<evidence type="ECO:0000256" key="1">
    <source>
        <dbReference type="ARBA" id="ARBA00006174"/>
    </source>
</evidence>